<dbReference type="SUPFAM" id="SSF55781">
    <property type="entry name" value="GAF domain-like"/>
    <property type="match status" value="2"/>
</dbReference>
<keyword evidence="6" id="KW-1133">Transmembrane helix</keyword>
<dbReference type="SMART" id="SM00065">
    <property type="entry name" value="GAF"/>
    <property type="match status" value="2"/>
</dbReference>
<dbReference type="Pfam" id="PF01590">
    <property type="entry name" value="GAF"/>
    <property type="match status" value="2"/>
</dbReference>
<dbReference type="AlphaFoldDB" id="A0A402AKS7"/>
<feature type="transmembrane region" description="Helical" evidence="6">
    <location>
        <begin position="77"/>
        <end position="101"/>
    </location>
</feature>
<evidence type="ECO:0000256" key="2">
    <source>
        <dbReference type="ARBA" id="ARBA00012438"/>
    </source>
</evidence>
<comment type="catalytic activity">
    <reaction evidence="1">
        <text>ATP + protein L-histidine = ADP + protein N-phospho-L-histidine.</text>
        <dbReference type="EC" id="2.7.13.3"/>
    </reaction>
</comment>
<feature type="transmembrane region" description="Helical" evidence="6">
    <location>
        <begin position="113"/>
        <end position="130"/>
    </location>
</feature>
<dbReference type="Gene3D" id="3.30.450.40">
    <property type="match status" value="2"/>
</dbReference>
<evidence type="ECO:0000256" key="3">
    <source>
        <dbReference type="ARBA" id="ARBA00022679"/>
    </source>
</evidence>
<dbReference type="PANTHER" id="PTHR43711">
    <property type="entry name" value="TWO-COMPONENT HISTIDINE KINASE"/>
    <property type="match status" value="1"/>
</dbReference>
<organism evidence="8 9">
    <name type="scientific">Dictyobacter kobayashii</name>
    <dbReference type="NCBI Taxonomy" id="2014872"/>
    <lineage>
        <taxon>Bacteria</taxon>
        <taxon>Bacillati</taxon>
        <taxon>Chloroflexota</taxon>
        <taxon>Ktedonobacteria</taxon>
        <taxon>Ktedonobacterales</taxon>
        <taxon>Dictyobacteraceae</taxon>
        <taxon>Dictyobacter</taxon>
    </lineage>
</organism>
<feature type="transmembrane region" description="Helical" evidence="6">
    <location>
        <begin position="142"/>
        <end position="162"/>
    </location>
</feature>
<dbReference type="EMBL" id="BIFS01000001">
    <property type="protein sequence ID" value="GCE19721.1"/>
    <property type="molecule type" value="Genomic_DNA"/>
</dbReference>
<dbReference type="InterPro" id="IPR050736">
    <property type="entry name" value="Sensor_HK_Regulatory"/>
</dbReference>
<feature type="transmembrane region" description="Helical" evidence="6">
    <location>
        <begin position="314"/>
        <end position="334"/>
    </location>
</feature>
<keyword evidence="3" id="KW-0808">Transferase</keyword>
<keyword evidence="9" id="KW-1185">Reference proteome</keyword>
<proteinExistence type="predicted"/>
<dbReference type="CDD" id="cd00082">
    <property type="entry name" value="HisKA"/>
    <property type="match status" value="1"/>
</dbReference>
<dbReference type="InterPro" id="IPR036097">
    <property type="entry name" value="HisK_dim/P_sf"/>
</dbReference>
<evidence type="ECO:0000256" key="6">
    <source>
        <dbReference type="SAM" id="Phobius"/>
    </source>
</evidence>
<dbReference type="Proteomes" id="UP000287188">
    <property type="component" value="Unassembled WGS sequence"/>
</dbReference>
<feature type="transmembrane region" description="Helical" evidence="6">
    <location>
        <begin position="245"/>
        <end position="265"/>
    </location>
</feature>
<evidence type="ECO:0000313" key="8">
    <source>
        <dbReference type="EMBL" id="GCE19721.1"/>
    </source>
</evidence>
<reference evidence="9" key="1">
    <citation type="submission" date="2018-12" db="EMBL/GenBank/DDBJ databases">
        <title>Tengunoibacter tsumagoiensis gen. nov., sp. nov., Dictyobacter kobayashii sp. nov., D. alpinus sp. nov., and D. joshuensis sp. nov. and description of Dictyobacteraceae fam. nov. within the order Ktedonobacterales isolated from Tengu-no-mugimeshi.</title>
        <authorList>
            <person name="Wang C.M."/>
            <person name="Zheng Y."/>
            <person name="Sakai Y."/>
            <person name="Toyoda A."/>
            <person name="Minakuchi Y."/>
            <person name="Abe K."/>
            <person name="Yokota A."/>
            <person name="Yabe S."/>
        </authorList>
    </citation>
    <scope>NUCLEOTIDE SEQUENCE [LARGE SCALE GENOMIC DNA]</scope>
    <source>
        <strain evidence="9">Uno11</strain>
    </source>
</reference>
<feature type="transmembrane region" description="Helical" evidence="6">
    <location>
        <begin position="340"/>
        <end position="361"/>
    </location>
</feature>
<keyword evidence="4" id="KW-0418">Kinase</keyword>
<dbReference type="InterPro" id="IPR029016">
    <property type="entry name" value="GAF-like_dom_sf"/>
</dbReference>
<dbReference type="Pfam" id="PF00512">
    <property type="entry name" value="HisKA"/>
    <property type="match status" value="1"/>
</dbReference>
<accession>A0A402AKS7</accession>
<dbReference type="InterPro" id="IPR003661">
    <property type="entry name" value="HisK_dim/P_dom"/>
</dbReference>
<feature type="transmembrane region" description="Helical" evidence="6">
    <location>
        <begin position="7"/>
        <end position="32"/>
    </location>
</feature>
<comment type="caution">
    <text evidence="8">The sequence shown here is derived from an EMBL/GenBank/DDBJ whole genome shotgun (WGS) entry which is preliminary data.</text>
</comment>
<dbReference type="EC" id="2.7.13.3" evidence="2"/>
<keyword evidence="5" id="KW-0902">Two-component regulatory system</keyword>
<evidence type="ECO:0000313" key="9">
    <source>
        <dbReference type="Proteomes" id="UP000287188"/>
    </source>
</evidence>
<dbReference type="GO" id="GO:0000155">
    <property type="term" value="F:phosphorelay sensor kinase activity"/>
    <property type="evidence" value="ECO:0007669"/>
    <property type="project" value="InterPro"/>
</dbReference>
<protein>
    <recommendedName>
        <fullName evidence="2">histidine kinase</fullName>
        <ecNumber evidence="2">2.7.13.3</ecNumber>
    </recommendedName>
</protein>
<feature type="domain" description="GAF" evidence="7">
    <location>
        <begin position="395"/>
        <end position="547"/>
    </location>
</feature>
<sequence length="804" mass="90520">MQKLARYNAIAAIFASIFVVMSLLCLLLSGALAGLRTETLIARIAVPAAALVGAIWSWQAWYWSWRSPLSIAMRGRLSWLFIALGLLILCARGASETIVWYIHVDLLLLPLKYVTSVLVYPCLFIGIMVAPGTSRLRVSMVVDVLITTFCLAGIYWFIVTILPTVLPPAGMLISDWLPRLRISIVLLSGDIFLLLFLVLFWQQGIQDSMRRSFLLLGAGLLLNTLGDASSGWLDAYSITYYQHQTPWIDICWIGGLLLLGLSTLYQYQAQAQLAIQNMDLDLDLRSPDILVNDTATDGLSSNKPSRYPLPVQSIYVPLALILGGLCAIEVIYIQQPDRDAVASLFIVSSIVGMLVVMRHFFATRENTALLRERDQHFHEVEQVRHLVAQLIDVLDFDELCERIMQAVITQFGFTSAMLLLLEEYDQPVSDHSHLLISTLSRLVLPLSCRITGDTVLYRLISEGKECELFWSACIDELPGEVRRWQERQHVPSMSFFPIIYQGRILGSLGVARHVLSRTDLLTASIVRSYADQIATVIEHSYLYQEAREREKFARAMVNISTRLNAAVIEPTELSQLICVEGAVALHADYVIFYTKRAEGLLEPLALSIDEQQSSQQLSEWPTLRVSEYEEETAQPLHPFLLEVGPYRKMQLLTESSQHAAFTREHHPGSRQFALRAKLIRHRIYTAILAPLVNSGRLNGLLIFARSVPVGNSNDPSFDEADIPHAQDFVEQASVAFTNAQLYQRLSTANEQLKELDQMKDQFMVTASHELRTPLTAVQGYIELIAQYDEMLPMDSDVNFCRKLS</sequence>
<dbReference type="PANTHER" id="PTHR43711:SF1">
    <property type="entry name" value="HISTIDINE KINASE 1"/>
    <property type="match status" value="1"/>
</dbReference>
<dbReference type="Gene3D" id="1.10.287.130">
    <property type="match status" value="1"/>
</dbReference>
<dbReference type="InterPro" id="IPR003018">
    <property type="entry name" value="GAF"/>
</dbReference>
<gene>
    <name evidence="8" type="ORF">KDK_35210</name>
</gene>
<keyword evidence="6" id="KW-0812">Transmembrane</keyword>
<evidence type="ECO:0000259" key="7">
    <source>
        <dbReference type="SMART" id="SM00065"/>
    </source>
</evidence>
<keyword evidence="6" id="KW-0472">Membrane</keyword>
<dbReference type="SUPFAM" id="SSF47384">
    <property type="entry name" value="Homodimeric domain of signal transducing histidine kinase"/>
    <property type="match status" value="1"/>
</dbReference>
<name>A0A402AKS7_9CHLR</name>
<feature type="domain" description="GAF" evidence="7">
    <location>
        <begin position="558"/>
        <end position="746"/>
    </location>
</feature>
<feature type="transmembrane region" description="Helical" evidence="6">
    <location>
        <begin position="182"/>
        <end position="201"/>
    </location>
</feature>
<evidence type="ECO:0000256" key="4">
    <source>
        <dbReference type="ARBA" id="ARBA00022777"/>
    </source>
</evidence>
<evidence type="ECO:0000256" key="1">
    <source>
        <dbReference type="ARBA" id="ARBA00000085"/>
    </source>
</evidence>
<evidence type="ECO:0000256" key="5">
    <source>
        <dbReference type="ARBA" id="ARBA00023012"/>
    </source>
</evidence>
<feature type="transmembrane region" description="Helical" evidence="6">
    <location>
        <begin position="44"/>
        <end position="65"/>
    </location>
</feature>